<dbReference type="RefSeq" id="WP_131018766.1">
    <property type="nucleotide sequence ID" value="NZ_SIRE01000043.1"/>
</dbReference>
<comment type="caution">
    <text evidence="1">The sequence shown here is derived from an EMBL/GenBank/DDBJ whole genome shotgun (WGS) entry which is preliminary data.</text>
</comment>
<name>A0A4Q9DD17_9BACL</name>
<keyword evidence="2" id="KW-1185">Reference proteome</keyword>
<reference evidence="1 2" key="1">
    <citation type="submission" date="2019-02" db="EMBL/GenBank/DDBJ databases">
        <title>Paenibacillus sp. nov., isolated from surface-sterilized tissue of Thalictrum simplex L.</title>
        <authorList>
            <person name="Tuo L."/>
        </authorList>
    </citation>
    <scope>NUCLEOTIDE SEQUENCE [LARGE SCALE GENOMIC DNA]</scope>
    <source>
        <strain evidence="1 2">N2SHLJ1</strain>
    </source>
</reference>
<evidence type="ECO:0000313" key="1">
    <source>
        <dbReference type="EMBL" id="TBL68599.1"/>
    </source>
</evidence>
<dbReference type="EMBL" id="SIRE01000043">
    <property type="protein sequence ID" value="TBL68599.1"/>
    <property type="molecule type" value="Genomic_DNA"/>
</dbReference>
<proteinExistence type="predicted"/>
<dbReference type="Proteomes" id="UP000293142">
    <property type="component" value="Unassembled WGS sequence"/>
</dbReference>
<sequence>MDDKILEILLQYGIVNPEVALLRHNENRTYKVIDTSNGSVYLLRLHDPVTVNLAGIQHTRLRGIRILRFRNGEQIGPSMDSRKDAAVLRNALYAISQWRQYFS</sequence>
<organism evidence="1 2">
    <name type="scientific">Paenibacillus thalictri</name>
    <dbReference type="NCBI Taxonomy" id="2527873"/>
    <lineage>
        <taxon>Bacteria</taxon>
        <taxon>Bacillati</taxon>
        <taxon>Bacillota</taxon>
        <taxon>Bacilli</taxon>
        <taxon>Bacillales</taxon>
        <taxon>Paenibacillaceae</taxon>
        <taxon>Paenibacillus</taxon>
    </lineage>
</organism>
<protein>
    <submittedName>
        <fullName evidence="1">Uncharacterized protein</fullName>
    </submittedName>
</protein>
<dbReference type="AlphaFoldDB" id="A0A4Q9DD17"/>
<gene>
    <name evidence="1" type="ORF">EYB31_37600</name>
</gene>
<dbReference type="OrthoDB" id="1995036at2"/>
<evidence type="ECO:0000313" key="2">
    <source>
        <dbReference type="Proteomes" id="UP000293142"/>
    </source>
</evidence>
<accession>A0A4Q9DD17</accession>